<dbReference type="Pfam" id="PF01022">
    <property type="entry name" value="HTH_5"/>
    <property type="match status" value="1"/>
</dbReference>
<dbReference type="InterPro" id="IPR036388">
    <property type="entry name" value="WH-like_DNA-bd_sf"/>
</dbReference>
<evidence type="ECO:0000259" key="4">
    <source>
        <dbReference type="PROSITE" id="PS50987"/>
    </source>
</evidence>
<sequence>MDSIKVLKALSNENRVRILQWLADPTRHFPPQTEENIEDVGVCVKFIQEKVGVSQSTVSQYMATLEEADLVTSQRIGQWTYYQRNQDTINAFVEFARDEL</sequence>
<dbReference type="InterPro" id="IPR011991">
    <property type="entry name" value="ArsR-like_HTH"/>
</dbReference>
<evidence type="ECO:0000313" key="5">
    <source>
        <dbReference type="EMBL" id="MFC7193197.1"/>
    </source>
</evidence>
<dbReference type="InterPro" id="IPR051081">
    <property type="entry name" value="HTH_MetalResp_TranReg"/>
</dbReference>
<dbReference type="SUPFAM" id="SSF46785">
    <property type="entry name" value="Winged helix' DNA-binding domain"/>
    <property type="match status" value="1"/>
</dbReference>
<keyword evidence="6" id="KW-1185">Reference proteome</keyword>
<dbReference type="EMBL" id="JBHTAX010000007">
    <property type="protein sequence ID" value="MFC7193197.1"/>
    <property type="molecule type" value="Genomic_DNA"/>
</dbReference>
<dbReference type="PANTHER" id="PTHR33154">
    <property type="entry name" value="TRANSCRIPTIONAL REGULATOR, ARSR FAMILY"/>
    <property type="match status" value="1"/>
</dbReference>
<dbReference type="PROSITE" id="PS50987">
    <property type="entry name" value="HTH_ARSR_2"/>
    <property type="match status" value="1"/>
</dbReference>
<evidence type="ECO:0000256" key="3">
    <source>
        <dbReference type="ARBA" id="ARBA00023163"/>
    </source>
</evidence>
<dbReference type="CDD" id="cd00090">
    <property type="entry name" value="HTH_ARSR"/>
    <property type="match status" value="1"/>
</dbReference>
<gene>
    <name evidence="5" type="ORF">ACFQL7_27705</name>
</gene>
<keyword evidence="2" id="KW-0238">DNA-binding</keyword>
<reference evidence="5 6" key="1">
    <citation type="journal article" date="2019" name="Int. J. Syst. Evol. Microbiol.">
        <title>The Global Catalogue of Microorganisms (GCM) 10K type strain sequencing project: providing services to taxonomists for standard genome sequencing and annotation.</title>
        <authorList>
            <consortium name="The Broad Institute Genomics Platform"/>
            <consortium name="The Broad Institute Genome Sequencing Center for Infectious Disease"/>
            <person name="Wu L."/>
            <person name="Ma J."/>
        </authorList>
    </citation>
    <scope>NUCLEOTIDE SEQUENCE [LARGE SCALE GENOMIC DNA]</scope>
    <source>
        <strain evidence="5 6">RDMS1</strain>
    </source>
</reference>
<dbReference type="InterPro" id="IPR001845">
    <property type="entry name" value="HTH_ArsR_DNA-bd_dom"/>
</dbReference>
<comment type="caution">
    <text evidence="5">The sequence shown here is derived from an EMBL/GenBank/DDBJ whole genome shotgun (WGS) entry which is preliminary data.</text>
</comment>
<dbReference type="InterPro" id="IPR036390">
    <property type="entry name" value="WH_DNA-bd_sf"/>
</dbReference>
<dbReference type="GO" id="GO:0003677">
    <property type="term" value="F:DNA binding"/>
    <property type="evidence" value="ECO:0007669"/>
    <property type="project" value="UniProtKB-KW"/>
</dbReference>
<organism evidence="5 6">
    <name type="scientific">Halocatena marina</name>
    <dbReference type="NCBI Taxonomy" id="2934937"/>
    <lineage>
        <taxon>Archaea</taxon>
        <taxon>Methanobacteriati</taxon>
        <taxon>Methanobacteriota</taxon>
        <taxon>Stenosarchaea group</taxon>
        <taxon>Halobacteria</taxon>
        <taxon>Halobacteriales</taxon>
        <taxon>Natronomonadaceae</taxon>
        <taxon>Halocatena</taxon>
    </lineage>
</organism>
<proteinExistence type="predicted"/>
<dbReference type="PANTHER" id="PTHR33154:SF33">
    <property type="entry name" value="TRANSCRIPTIONAL REPRESSOR SDPR"/>
    <property type="match status" value="1"/>
</dbReference>
<name>A0ABD5YXQ4_9EURY</name>
<evidence type="ECO:0000256" key="1">
    <source>
        <dbReference type="ARBA" id="ARBA00023015"/>
    </source>
</evidence>
<keyword evidence="3" id="KW-0804">Transcription</keyword>
<dbReference type="RefSeq" id="WP_390207033.1">
    <property type="nucleotide sequence ID" value="NZ_JBHSZC010000006.1"/>
</dbReference>
<protein>
    <submittedName>
        <fullName evidence="5">ArsR/SmtB family transcription factor</fullName>
    </submittedName>
</protein>
<feature type="domain" description="HTH arsR-type" evidence="4">
    <location>
        <begin position="1"/>
        <end position="100"/>
    </location>
</feature>
<dbReference type="Gene3D" id="1.10.10.10">
    <property type="entry name" value="Winged helix-like DNA-binding domain superfamily/Winged helix DNA-binding domain"/>
    <property type="match status" value="1"/>
</dbReference>
<dbReference type="Proteomes" id="UP001596417">
    <property type="component" value="Unassembled WGS sequence"/>
</dbReference>
<accession>A0ABD5YXQ4</accession>
<evidence type="ECO:0000313" key="6">
    <source>
        <dbReference type="Proteomes" id="UP001596417"/>
    </source>
</evidence>
<keyword evidence="1" id="KW-0805">Transcription regulation</keyword>
<dbReference type="SMART" id="SM00418">
    <property type="entry name" value="HTH_ARSR"/>
    <property type="match status" value="1"/>
</dbReference>
<dbReference type="AlphaFoldDB" id="A0ABD5YXQ4"/>
<evidence type="ECO:0000256" key="2">
    <source>
        <dbReference type="ARBA" id="ARBA00023125"/>
    </source>
</evidence>